<dbReference type="Proteomes" id="UP001145742">
    <property type="component" value="Unassembled WGS sequence"/>
</dbReference>
<protein>
    <submittedName>
        <fullName evidence="1">Rna-directed dna polymerase from mobile element jockey-like</fullName>
    </submittedName>
</protein>
<dbReference type="EMBL" id="WHWB01033299">
    <property type="protein sequence ID" value="KAJ7420693.1"/>
    <property type="molecule type" value="Genomic_DNA"/>
</dbReference>
<name>A0ABQ9DFN1_9PASS</name>
<accession>A0ABQ9DFN1</accession>
<organism evidence="1 2">
    <name type="scientific">Willisornis vidua</name>
    <name type="common">Xingu scale-backed antbird</name>
    <dbReference type="NCBI Taxonomy" id="1566151"/>
    <lineage>
        <taxon>Eukaryota</taxon>
        <taxon>Metazoa</taxon>
        <taxon>Chordata</taxon>
        <taxon>Craniata</taxon>
        <taxon>Vertebrata</taxon>
        <taxon>Euteleostomi</taxon>
        <taxon>Archelosauria</taxon>
        <taxon>Archosauria</taxon>
        <taxon>Dinosauria</taxon>
        <taxon>Saurischia</taxon>
        <taxon>Theropoda</taxon>
        <taxon>Coelurosauria</taxon>
        <taxon>Aves</taxon>
        <taxon>Neognathae</taxon>
        <taxon>Neoaves</taxon>
        <taxon>Telluraves</taxon>
        <taxon>Australaves</taxon>
        <taxon>Passeriformes</taxon>
        <taxon>Thamnophilidae</taxon>
        <taxon>Willisornis</taxon>
    </lineage>
</organism>
<reference evidence="1" key="1">
    <citation type="submission" date="2019-10" db="EMBL/GenBank/DDBJ databases">
        <authorList>
            <person name="Soares A.E.R."/>
            <person name="Aleixo A."/>
            <person name="Schneider P."/>
            <person name="Miyaki C.Y."/>
            <person name="Schneider M.P."/>
            <person name="Mello C."/>
            <person name="Vasconcelos A.T.R."/>
        </authorList>
    </citation>
    <scope>NUCLEOTIDE SEQUENCE</scope>
    <source>
        <tissue evidence="1">Muscle</tissue>
    </source>
</reference>
<evidence type="ECO:0000313" key="2">
    <source>
        <dbReference type="Proteomes" id="UP001145742"/>
    </source>
</evidence>
<comment type="caution">
    <text evidence="1">The sequence shown here is derived from an EMBL/GenBank/DDBJ whole genome shotgun (WGS) entry which is preliminary data.</text>
</comment>
<dbReference type="PANTHER" id="PTHR33332">
    <property type="entry name" value="REVERSE TRANSCRIPTASE DOMAIN-CONTAINING PROTEIN"/>
    <property type="match status" value="1"/>
</dbReference>
<sequence>MAWTGALSAELGTGWMAEPNEGIESIISKFAEDTKLGEIVGLLESRRALQRDLDRLERWTDSNRVKFNNTKCWVLHFGHNNPMQCHRLGTEWLESSQMERDLGVWIDRRLNKSQQSTQMPKKGQWHFGLYQEQCDQQDEGSDPSPVLCVGEAAPQVLCPVLGPSVQERY</sequence>
<proteinExistence type="predicted"/>
<evidence type="ECO:0000313" key="1">
    <source>
        <dbReference type="EMBL" id="KAJ7420693.1"/>
    </source>
</evidence>
<gene>
    <name evidence="1" type="ORF">WISP_47362</name>
</gene>
<keyword evidence="2" id="KW-1185">Reference proteome</keyword>